<dbReference type="InterPro" id="IPR010994">
    <property type="entry name" value="RuvA_2-like"/>
</dbReference>
<dbReference type="Gene3D" id="3.30.420.140">
    <property type="entry name" value="YqgF/RNase H-like domain"/>
    <property type="match status" value="1"/>
</dbReference>
<dbReference type="InterPro" id="IPR037027">
    <property type="entry name" value="YqgF/RNaseH-like_dom_sf"/>
</dbReference>
<dbReference type="SUPFAM" id="SSF50249">
    <property type="entry name" value="Nucleic acid-binding proteins"/>
    <property type="match status" value="1"/>
</dbReference>
<dbReference type="InterPro" id="IPR032639">
    <property type="entry name" value="Tex_YqgF"/>
</dbReference>
<evidence type="ECO:0000256" key="1">
    <source>
        <dbReference type="SAM" id="MobiDB-lite"/>
    </source>
</evidence>
<dbReference type="InterPro" id="IPR012340">
    <property type="entry name" value="NA-bd_OB-fold"/>
</dbReference>
<dbReference type="GO" id="GO:0003735">
    <property type="term" value="F:structural constituent of ribosome"/>
    <property type="evidence" value="ECO:0007669"/>
    <property type="project" value="TreeGrafter"/>
</dbReference>
<feature type="region of interest" description="Disordered" evidence="1">
    <location>
        <begin position="719"/>
        <end position="746"/>
    </location>
</feature>
<dbReference type="GO" id="GO:0006412">
    <property type="term" value="P:translation"/>
    <property type="evidence" value="ECO:0007669"/>
    <property type="project" value="TreeGrafter"/>
</dbReference>
<accession>A0A953I072</accession>
<dbReference type="InterPro" id="IPR044146">
    <property type="entry name" value="S1_Tex"/>
</dbReference>
<dbReference type="FunFam" id="1.10.150.310:FF:000001">
    <property type="entry name" value="RNA-binding transcriptional accessory protein"/>
    <property type="match status" value="1"/>
</dbReference>
<dbReference type="InterPro" id="IPR006641">
    <property type="entry name" value="YqgF/RNaseH-like_dom"/>
</dbReference>
<dbReference type="Gene3D" id="1.10.10.650">
    <property type="entry name" value="RuvA domain 2-like"/>
    <property type="match status" value="1"/>
</dbReference>
<dbReference type="Pfam" id="PF16921">
    <property type="entry name" value="Tex_YqgF"/>
    <property type="match status" value="1"/>
</dbReference>
<dbReference type="SMART" id="SM00316">
    <property type="entry name" value="S1"/>
    <property type="match status" value="1"/>
</dbReference>
<reference evidence="3" key="1">
    <citation type="submission" date="2017-11" db="EMBL/GenBank/DDBJ databases">
        <title>Three new genomes from thermophilic consortium.</title>
        <authorList>
            <person name="Quaggio R."/>
            <person name="Amgarten D."/>
            <person name="Setubal J.C."/>
        </authorList>
    </citation>
    <scope>NUCLEOTIDE SEQUENCE</scope>
    <source>
        <strain evidence="3">ZCTH01-B2</strain>
    </source>
</reference>
<dbReference type="FunFam" id="2.40.50.140:FF:000051">
    <property type="entry name" value="RNA-binding transcriptional accessory protein"/>
    <property type="match status" value="1"/>
</dbReference>
<dbReference type="Pfam" id="PF17674">
    <property type="entry name" value="HHH_9"/>
    <property type="match status" value="1"/>
</dbReference>
<dbReference type="InterPro" id="IPR023323">
    <property type="entry name" value="Tex-like_dom_sf"/>
</dbReference>
<sequence>MSQDAIHARLARELGLTVGQVERCVALLDEGNTVPFIARYRKEATGEMDETQIRTLQERLAYLRNLEAEKEKVLRVIAEQGKLTPELERAIREAEKLQEVEDLYRPYRPKRRTRAMIARERGLEPLAQQMLAQAETAGSPEQIAATYVNPELGVASAEEALAGARDIVAEIVSDDAAVRKMARELTFARGVIRSAASDKGDPEKAREFEMYFDFQEPVRTLPPHRVLALNRGERLECLKVTLEAPEEEIIARIERQYVTGRSIWENHLREAIADAYRRLIAPSIETEIRNEITEKAEEHAIRLFAMNLRNLLLQPPIKGMTVMGIDPGYRTGCKVAVVDETGRVLETGVIYVTLGERQRQQGEEVLVRLVDKHKVDLIAIGNGTASRETEQVVASIIPRCSHPTAYMIVSEAGASVYSASKVAQEEFPDFDVTLRSAVSIARRAQDPLAELVKIDPKSIGVGLYQHDVNQKRLAEQLGAVVESVVNAVGVDLNTASPSLLQYVAGIKASVARAIVEYREKHGKFRSRRELLKVSGLGPKAFEQCAGFLRVTDGVEPLDNTAVHPESYALAEAILKAVGATREQLIGKGSAGLRDALKKLSPEQVAAELGAGVPTVRDIIEALSKPGRDPRDELPKPIFRTDVLKLEDLQVGMELMGTVRNVVDFGAFVDIGVHEDGLVHVSQLSHKYVKHPSEVVQVGDVVRVKVIEVDLKRQRIGLSMKLGDPPAAERPRETGRSREARRKRAERQLSLEEQVQMLREKFKRL</sequence>
<dbReference type="InterPro" id="IPR023319">
    <property type="entry name" value="Tex-like_HTH_dom_sf"/>
</dbReference>
<comment type="caution">
    <text evidence="3">The sequence shown here is derived from an EMBL/GenBank/DDBJ whole genome shotgun (WGS) entry which is preliminary data.</text>
</comment>
<gene>
    <name evidence="3" type="ORF">CWE10_02860</name>
</gene>
<dbReference type="InterPro" id="IPR018974">
    <property type="entry name" value="Tex-like_N"/>
</dbReference>
<dbReference type="GO" id="GO:0006139">
    <property type="term" value="P:nucleobase-containing compound metabolic process"/>
    <property type="evidence" value="ECO:0007669"/>
    <property type="project" value="InterPro"/>
</dbReference>
<dbReference type="EMBL" id="PIUK01000014">
    <property type="protein sequence ID" value="MBY6275145.1"/>
    <property type="molecule type" value="Genomic_DNA"/>
</dbReference>
<dbReference type="CDD" id="cd05685">
    <property type="entry name" value="S1_Tex"/>
    <property type="match status" value="1"/>
</dbReference>
<dbReference type="Pfam" id="PF12836">
    <property type="entry name" value="HHH_3"/>
    <property type="match status" value="1"/>
</dbReference>
<dbReference type="SMART" id="SM00732">
    <property type="entry name" value="YqgFc"/>
    <property type="match status" value="1"/>
</dbReference>
<dbReference type="Gene3D" id="2.40.50.140">
    <property type="entry name" value="Nucleic acid-binding proteins"/>
    <property type="match status" value="1"/>
</dbReference>
<dbReference type="Pfam" id="PF09371">
    <property type="entry name" value="Tex_N"/>
    <property type="match status" value="1"/>
</dbReference>
<dbReference type="PROSITE" id="PS50126">
    <property type="entry name" value="S1"/>
    <property type="match status" value="1"/>
</dbReference>
<dbReference type="InterPro" id="IPR050437">
    <property type="entry name" value="Ribos_protein_bS1-like"/>
</dbReference>
<dbReference type="SUPFAM" id="SSF53098">
    <property type="entry name" value="Ribonuclease H-like"/>
    <property type="match status" value="1"/>
</dbReference>
<feature type="domain" description="S1 motif" evidence="2">
    <location>
        <begin position="651"/>
        <end position="720"/>
    </location>
</feature>
<dbReference type="InterPro" id="IPR012337">
    <property type="entry name" value="RNaseH-like_sf"/>
</dbReference>
<dbReference type="FunFam" id="3.30.420.140:FF:000001">
    <property type="entry name" value="RNA-binding transcriptional accessory protein"/>
    <property type="match status" value="1"/>
</dbReference>
<name>A0A953I072_SYMTR</name>
<feature type="compositionally biased region" description="Basic and acidic residues" evidence="1">
    <location>
        <begin position="726"/>
        <end position="737"/>
    </location>
</feature>
<dbReference type="PANTHER" id="PTHR10724">
    <property type="entry name" value="30S RIBOSOMAL PROTEIN S1"/>
    <property type="match status" value="1"/>
</dbReference>
<dbReference type="RefSeq" id="WP_273377830.1">
    <property type="nucleotide sequence ID" value="NZ_PIUK01000014.1"/>
</dbReference>
<organism evidence="3 4">
    <name type="scientific">Symbiobacterium thermophilum</name>
    <dbReference type="NCBI Taxonomy" id="2734"/>
    <lineage>
        <taxon>Bacteria</taxon>
        <taxon>Bacillati</taxon>
        <taxon>Bacillota</taxon>
        <taxon>Clostridia</taxon>
        <taxon>Eubacteriales</taxon>
        <taxon>Symbiobacteriaceae</taxon>
        <taxon>Symbiobacterium</taxon>
    </lineage>
</organism>
<dbReference type="InterPro" id="IPR041692">
    <property type="entry name" value="HHH_9"/>
</dbReference>
<dbReference type="AlphaFoldDB" id="A0A953I072"/>
<protein>
    <submittedName>
        <fullName evidence="3">RNA-binding transcriptional accessory protein</fullName>
    </submittedName>
</protein>
<evidence type="ECO:0000313" key="3">
    <source>
        <dbReference type="EMBL" id="MBY6275145.1"/>
    </source>
</evidence>
<dbReference type="FunFam" id="1.10.10.650:FF:000001">
    <property type="entry name" value="S1 RNA-binding domain 1"/>
    <property type="match status" value="1"/>
</dbReference>
<dbReference type="Pfam" id="PF00575">
    <property type="entry name" value="S1"/>
    <property type="match status" value="1"/>
</dbReference>
<dbReference type="Gene3D" id="1.10.150.310">
    <property type="entry name" value="Tex RuvX-like domain-like"/>
    <property type="match status" value="1"/>
</dbReference>
<dbReference type="InterPro" id="IPR055179">
    <property type="entry name" value="Tex-like_central_region"/>
</dbReference>
<dbReference type="SUPFAM" id="SSF47781">
    <property type="entry name" value="RuvA domain 2-like"/>
    <property type="match status" value="2"/>
</dbReference>
<dbReference type="SUPFAM" id="SSF158832">
    <property type="entry name" value="Tex N-terminal region-like"/>
    <property type="match status" value="1"/>
</dbReference>
<dbReference type="GO" id="GO:0005737">
    <property type="term" value="C:cytoplasm"/>
    <property type="evidence" value="ECO:0007669"/>
    <property type="project" value="UniProtKB-ARBA"/>
</dbReference>
<evidence type="ECO:0000259" key="2">
    <source>
        <dbReference type="PROSITE" id="PS50126"/>
    </source>
</evidence>
<evidence type="ECO:0000313" key="4">
    <source>
        <dbReference type="Proteomes" id="UP000732377"/>
    </source>
</evidence>
<dbReference type="PANTHER" id="PTHR10724:SF10">
    <property type="entry name" value="S1 RNA-BINDING DOMAIN-CONTAINING PROTEIN 1"/>
    <property type="match status" value="1"/>
</dbReference>
<proteinExistence type="predicted"/>
<dbReference type="Proteomes" id="UP000732377">
    <property type="component" value="Unassembled WGS sequence"/>
</dbReference>
<dbReference type="GO" id="GO:0003729">
    <property type="term" value="F:mRNA binding"/>
    <property type="evidence" value="ECO:0007669"/>
    <property type="project" value="UniProtKB-ARBA"/>
</dbReference>
<dbReference type="InterPro" id="IPR003029">
    <property type="entry name" value="S1_domain"/>
</dbReference>
<dbReference type="Gene3D" id="1.10.3500.10">
    <property type="entry name" value="Tex N-terminal region-like"/>
    <property type="match status" value="1"/>
</dbReference>
<dbReference type="Pfam" id="PF22706">
    <property type="entry name" value="Tex_central_region"/>
    <property type="match status" value="1"/>
</dbReference>